<dbReference type="AlphaFoldDB" id="H2FH13"/>
<dbReference type="EMBL" id="JQ308183">
    <property type="protein sequence ID" value="AEX61007.1"/>
    <property type="molecule type" value="mRNA"/>
</dbReference>
<dbReference type="PANTHER" id="PTHR28527">
    <property type="entry name" value="MATING-TYPE SWITCHING PROTEIN SWI2-RELATED"/>
    <property type="match status" value="1"/>
</dbReference>
<dbReference type="VEuPathDB" id="FungiDB:SPAC1142.03c"/>
<gene>
    <name evidence="2" type="primary">swi2</name>
</gene>
<accession>H2FH13</accession>
<reference evidence="2" key="1">
    <citation type="journal article" date="2012" name="Genetics">
        <title>Going in the Right Direction: Mating-Type Switching of Schizosaccharomyces pombe Is Controlled by Judicious Expression of Two Different swi2 Transcripts.</title>
        <authorList>
            <person name="Yu C."/>
            <person name="Bonaduce M.J."/>
            <person name="Klar A.J."/>
        </authorList>
    </citation>
    <scope>NUCLEOTIDE SEQUENCE</scope>
</reference>
<proteinExistence type="evidence at transcript level"/>
<feature type="region of interest" description="Disordered" evidence="1">
    <location>
        <begin position="97"/>
        <end position="138"/>
    </location>
</feature>
<feature type="compositionally biased region" description="Acidic residues" evidence="1">
    <location>
        <begin position="98"/>
        <end position="112"/>
    </location>
</feature>
<dbReference type="Gene3D" id="6.10.140.1020">
    <property type="match status" value="1"/>
</dbReference>
<feature type="compositionally biased region" description="Polar residues" evidence="1">
    <location>
        <begin position="115"/>
        <end position="128"/>
    </location>
</feature>
<dbReference type="PANTHER" id="PTHR28527:SF2">
    <property type="entry name" value="MATING-TYPE SWITCHING PROTEIN SWI2"/>
    <property type="match status" value="1"/>
</dbReference>
<sequence length="518" mass="59321">MLKKREMTRVKHRAGRPRKYSYVNKDLNFEEGLPRRRGRPTGWRKYPEKEEIYPTLSPRIKKPRKVFDAVVIPVTIKPSIYTEPSLPHHIDWNNGCSEEFDFEPSREDEDFPDLTSDSTGQDPLSSEPTIFDISPLPSDMEPTFSENSLITINKMAIEERKQSRRLEQPLAESQHQEDLLNPYGVDQDFDETCINESEQQATHIPNSSIKFNYDYTPPKSATSHKHKRVDLLASRKENVWTGLYGKVQTEMVSNRGEAVLNENNSKNRTNVTKPNSYKNSVLSIGNNHSNHSNIIKPNTYKNTILSNENNTPNYSNVCLSTSLINRSLPSLKSTMHPGVNKDLITRPFKNVNKMSVRKALIKPFHPPISKISRTRLTVSSPERLYCAKPISMATAPSETDSKLINRIRNLELEIGGLKEQLSVVELALDTDKNSKQIQVVERKIQNWRKSAQLAVEVLFPVFSLKFTTMLQEVPQSVLRTSANDLRTKPCSIGTYLEQLQIPFHLLQYNSETESWDLE</sequence>
<evidence type="ECO:0000313" key="2">
    <source>
        <dbReference type="EMBL" id="AEX61007.1"/>
    </source>
</evidence>
<protein>
    <submittedName>
        <fullName evidence="2">Swi2S</fullName>
    </submittedName>
</protein>
<organism evidence="2">
    <name type="scientific">Schizosaccharomyces pombe</name>
    <name type="common">Fission yeast</name>
    <dbReference type="NCBI Taxonomy" id="4896"/>
    <lineage>
        <taxon>Eukaryota</taxon>
        <taxon>Fungi</taxon>
        <taxon>Dikarya</taxon>
        <taxon>Ascomycota</taxon>
        <taxon>Taphrinomycotina</taxon>
        <taxon>Schizosaccharomycetes</taxon>
        <taxon>Schizosaccharomycetales</taxon>
        <taxon>Schizosaccharomycetaceae</taxon>
        <taxon>Schizosaccharomyces</taxon>
    </lineage>
</organism>
<name>H2FH13_SCHPM</name>
<dbReference type="GO" id="GO:0006310">
    <property type="term" value="P:DNA recombination"/>
    <property type="evidence" value="ECO:0007669"/>
    <property type="project" value="TreeGrafter"/>
</dbReference>
<evidence type="ECO:0000256" key="1">
    <source>
        <dbReference type="SAM" id="MobiDB-lite"/>
    </source>
</evidence>